<dbReference type="EMBL" id="CSWP01000012">
    <property type="protein sequence ID" value="CPV70692.1"/>
    <property type="molecule type" value="Genomic_DNA"/>
</dbReference>
<dbReference type="RefSeq" id="WP_052536273.1">
    <property type="nucleotide sequence ID" value="NZ_CP014951.1"/>
</dbReference>
<proteinExistence type="predicted"/>
<dbReference type="Proteomes" id="UP000045782">
    <property type="component" value="Unassembled WGS sequence"/>
</dbReference>
<protein>
    <submittedName>
        <fullName evidence="1">Uncharacterized protein</fullName>
    </submittedName>
</protein>
<organism evidence="1 2">
    <name type="scientific">Mycobacteroides abscessus</name>
    <dbReference type="NCBI Taxonomy" id="36809"/>
    <lineage>
        <taxon>Bacteria</taxon>
        <taxon>Bacillati</taxon>
        <taxon>Actinomycetota</taxon>
        <taxon>Actinomycetes</taxon>
        <taxon>Mycobacteriales</taxon>
        <taxon>Mycobacteriaceae</taxon>
        <taxon>Mycobacteroides</taxon>
    </lineage>
</organism>
<name>A0A0U0ZUR7_9MYCO</name>
<evidence type="ECO:0000313" key="1">
    <source>
        <dbReference type="EMBL" id="CPV70692.1"/>
    </source>
</evidence>
<dbReference type="AlphaFoldDB" id="A0A0U0ZUR7"/>
<reference evidence="1 2" key="1">
    <citation type="submission" date="2015-03" db="EMBL/GenBank/DDBJ databases">
        <authorList>
            <person name="Murphy D."/>
        </authorList>
    </citation>
    <scope>NUCLEOTIDE SEQUENCE [LARGE SCALE GENOMIC DNA]</scope>
    <source>
        <strain evidence="1 2">PAP088</strain>
    </source>
</reference>
<gene>
    <name evidence="1" type="ORF">ERS075579_04847</name>
</gene>
<sequence>MTAPDDMPNVYSLQSTWDSSILFQDQASQHAADILRYLGMLSVLDPGFSQWNQYLPVDPTPDGPLPDTLPAPYLGRPITPTSTTDELNERLAAGIQSASTDYGYPLLLGIASDDPTLDASLEMRVGASIVGIQNYAALRFNTQESAAAHATPGAIITAMIAALNLGGLHAAFLSSDFRDQQNWDLGSDQMPIGWATFIPDAEIVNSALFPVELVSSVLRTTSGNRTSNPPGAIYTLGADPLRPPLDAALAIRAALGYPDTGRPDWVPAVPPPVSSTATAVASWPFRFEPAVPSAQLITQYLTQLASHPALRSWEMVTELAGAAVTIPDDLRQPVDFATTPVDQLNEAVRRRLIVLSSNNYILHLRTAVPAQAPVTLLLRTGMSTGTAVNQPPLRSSLRIDFGPGDTAREVATPDLIKDVLKFAVSMLGADRASFGTDAQRQATGWKPGERITGWATFVPDDVTVDIGTFPFSEMTSDEQISIAHPTGVGTGRLYTFGADPFTTPDGVLQAAHSSINGKRPATSA</sequence>
<evidence type="ECO:0000313" key="2">
    <source>
        <dbReference type="Proteomes" id="UP000045782"/>
    </source>
</evidence>
<accession>A0A0U0ZUR7</accession>